<dbReference type="InterPro" id="IPR023370">
    <property type="entry name" value="TrmO-like_N"/>
</dbReference>
<dbReference type="AlphaFoldDB" id="A0A8J9TCE0"/>
<feature type="non-terminal residue" evidence="4">
    <location>
        <position position="142"/>
    </location>
</feature>
<dbReference type="CDD" id="cd09281">
    <property type="entry name" value="UPF0066"/>
    <property type="match status" value="1"/>
</dbReference>
<evidence type="ECO:0000256" key="2">
    <source>
        <dbReference type="ARBA" id="ARBA00033753"/>
    </source>
</evidence>
<dbReference type="SUPFAM" id="SSF118196">
    <property type="entry name" value="YaeB-like"/>
    <property type="match status" value="1"/>
</dbReference>
<dbReference type="InterPro" id="IPR040372">
    <property type="entry name" value="YaeB-like"/>
</dbReference>
<keyword evidence="1" id="KW-0949">S-adenosyl-L-methionine</keyword>
<dbReference type="InterPro" id="IPR036414">
    <property type="entry name" value="YaeB_N_sf"/>
</dbReference>
<reference evidence="4" key="1">
    <citation type="submission" date="2022-02" db="EMBL/GenBank/DDBJ databases">
        <authorList>
            <person name="Giguere J D."/>
        </authorList>
    </citation>
    <scope>NUCLEOTIDE SEQUENCE</scope>
    <source>
        <strain evidence="4">CCAP 1055/1</strain>
    </source>
</reference>
<dbReference type="NCBIfam" id="TIGR00104">
    <property type="entry name" value="tRNA_TsaA"/>
    <property type="match status" value="1"/>
</dbReference>
<gene>
    <name evidence="4" type="ORF">PTTT1_LOCUS45835</name>
</gene>
<dbReference type="EMBL" id="OU594946">
    <property type="protein sequence ID" value="CAG9290769.1"/>
    <property type="molecule type" value="Genomic_DNA"/>
</dbReference>
<dbReference type="PANTHER" id="PTHR12818">
    <property type="entry name" value="TRNA (ADENINE(37)-N6)-METHYLTRANSFERASE"/>
    <property type="match status" value="1"/>
</dbReference>
<accession>A0A8J9TCE0</accession>
<name>A0A8J9TCE0_PHATR</name>
<proteinExistence type="inferred from homology"/>
<dbReference type="PANTHER" id="PTHR12818:SF0">
    <property type="entry name" value="TRNA (ADENINE(37)-N6)-METHYLTRANSFERASE"/>
    <property type="match status" value="1"/>
</dbReference>
<evidence type="ECO:0000256" key="1">
    <source>
        <dbReference type="ARBA" id="ARBA00022691"/>
    </source>
</evidence>
<dbReference type="Proteomes" id="UP000836788">
    <property type="component" value="Chromosome 5"/>
</dbReference>
<dbReference type="Gene3D" id="2.40.30.70">
    <property type="entry name" value="YaeB-like"/>
    <property type="match status" value="1"/>
</dbReference>
<organism evidence="4">
    <name type="scientific">Phaeodactylum tricornutum</name>
    <name type="common">Diatom</name>
    <dbReference type="NCBI Taxonomy" id="2850"/>
    <lineage>
        <taxon>Eukaryota</taxon>
        <taxon>Sar</taxon>
        <taxon>Stramenopiles</taxon>
        <taxon>Ochrophyta</taxon>
        <taxon>Bacillariophyta</taxon>
        <taxon>Bacillariophyceae</taxon>
        <taxon>Bacillariophycidae</taxon>
        <taxon>Naviculales</taxon>
        <taxon>Phaeodactylaceae</taxon>
        <taxon>Phaeodactylum</taxon>
    </lineage>
</organism>
<comment type="similarity">
    <text evidence="2">Belongs to the tRNA methyltransferase O family.</text>
</comment>
<dbReference type="InterPro" id="IPR036413">
    <property type="entry name" value="YaeB-like_sf"/>
</dbReference>
<feature type="domain" description="TsaA-like" evidence="3">
    <location>
        <begin position="1"/>
        <end position="142"/>
    </location>
</feature>
<evidence type="ECO:0000313" key="4">
    <source>
        <dbReference type="EMBL" id="CAG9290769.1"/>
    </source>
</evidence>
<feature type="non-terminal residue" evidence="4">
    <location>
        <position position="1"/>
    </location>
</feature>
<evidence type="ECO:0000259" key="3">
    <source>
        <dbReference type="PROSITE" id="PS51668"/>
    </source>
</evidence>
<dbReference type="PROSITE" id="PS51668">
    <property type="entry name" value="TSAA_2"/>
    <property type="match status" value="1"/>
</dbReference>
<dbReference type="Pfam" id="PF01980">
    <property type="entry name" value="TrmO_N"/>
    <property type="match status" value="1"/>
</dbReference>
<protein>
    <recommendedName>
        <fullName evidence="3">TsaA-like domain-containing protein</fullName>
    </recommendedName>
</protein>
<sequence length="142" mass="15631">VGTVRSIYRLCVGTPRQGLLAPQARGKIEVTLPEAHHVVDGLEAYSHVWIIFMFHLNTRPSHRRKQPTKISPPALGGRGKVGVWATRSPHRPNPIGITLVRLDRVETAPKYVSGQKTVHVTSLHVSGLDLVDGTPVLDVKPY</sequence>